<gene>
    <name evidence="1" type="ORF">ACFOHJ_07680</name>
</gene>
<evidence type="ECO:0000313" key="1">
    <source>
        <dbReference type="EMBL" id="MFC3206085.1"/>
    </source>
</evidence>
<dbReference type="Proteomes" id="UP001595583">
    <property type="component" value="Unassembled WGS sequence"/>
</dbReference>
<protein>
    <submittedName>
        <fullName evidence="1">Uncharacterized protein</fullName>
    </submittedName>
</protein>
<reference evidence="2" key="1">
    <citation type="journal article" date="2019" name="Int. J. Syst. Evol. Microbiol.">
        <title>The Global Catalogue of Microorganisms (GCM) 10K type strain sequencing project: providing services to taxonomists for standard genome sequencing and annotation.</title>
        <authorList>
            <consortium name="The Broad Institute Genomics Platform"/>
            <consortium name="The Broad Institute Genome Sequencing Center for Infectious Disease"/>
            <person name="Wu L."/>
            <person name="Ma J."/>
        </authorList>
    </citation>
    <scope>NUCLEOTIDE SEQUENCE [LARGE SCALE GENOMIC DNA]</scope>
    <source>
        <strain evidence="2">KCTC 52165</strain>
    </source>
</reference>
<keyword evidence="2" id="KW-1185">Reference proteome</keyword>
<comment type="caution">
    <text evidence="1">The sequence shown here is derived from an EMBL/GenBank/DDBJ whole genome shotgun (WGS) entry which is preliminary data.</text>
</comment>
<proteinExistence type="predicted"/>
<sequence length="41" mass="4183">MSKSIQLVAVIAAVAFVVALMIGLVPDAPMDQVATASIVLE</sequence>
<evidence type="ECO:0000313" key="2">
    <source>
        <dbReference type="Proteomes" id="UP001595583"/>
    </source>
</evidence>
<dbReference type="EMBL" id="JBHRTK010000009">
    <property type="protein sequence ID" value="MFC3206085.1"/>
    <property type="molecule type" value="Genomic_DNA"/>
</dbReference>
<dbReference type="RefSeq" id="WP_378219896.1">
    <property type="nucleotide sequence ID" value="NZ_JBHRTK010000009.1"/>
</dbReference>
<accession>A0ABV7K712</accession>
<name>A0ABV7K712_9HYPH</name>
<organism evidence="1 2">
    <name type="scientific">Aquamicrobium soli</name>
    <dbReference type="NCBI Taxonomy" id="1811518"/>
    <lineage>
        <taxon>Bacteria</taxon>
        <taxon>Pseudomonadati</taxon>
        <taxon>Pseudomonadota</taxon>
        <taxon>Alphaproteobacteria</taxon>
        <taxon>Hyphomicrobiales</taxon>
        <taxon>Phyllobacteriaceae</taxon>
        <taxon>Aquamicrobium</taxon>
    </lineage>
</organism>